<feature type="domain" description="Aspartate/homoserine dehydrogenase NAD-binding" evidence="13">
    <location>
        <begin position="10"/>
        <end position="121"/>
    </location>
</feature>
<keyword evidence="6 10" id="KW-0028">Amino-acid biosynthesis</keyword>
<evidence type="ECO:0000313" key="14">
    <source>
        <dbReference type="EMBL" id="MBL3657031.1"/>
    </source>
</evidence>
<protein>
    <recommendedName>
        <fullName evidence="5 10">Homoserine dehydrogenase</fullName>
        <ecNumber evidence="4 10">1.1.1.3</ecNumber>
    </recommendedName>
</protein>
<dbReference type="PANTHER" id="PTHR43331:SF1">
    <property type="entry name" value="HOMOSERINE DEHYDROGENASE"/>
    <property type="match status" value="1"/>
</dbReference>
<dbReference type="RefSeq" id="WP_202244825.1">
    <property type="nucleotide sequence ID" value="NZ_JAESIY010000006.1"/>
</dbReference>
<dbReference type="FunFam" id="3.30.360.10:FF:000005">
    <property type="entry name" value="Homoserine dehydrogenase"/>
    <property type="match status" value="1"/>
</dbReference>
<dbReference type="Proteomes" id="UP000659388">
    <property type="component" value="Unassembled WGS sequence"/>
</dbReference>
<evidence type="ECO:0000256" key="8">
    <source>
        <dbReference type="ARBA" id="ARBA00023002"/>
    </source>
</evidence>
<evidence type="ECO:0000256" key="2">
    <source>
        <dbReference type="ARBA" id="ARBA00005062"/>
    </source>
</evidence>
<evidence type="ECO:0000259" key="13">
    <source>
        <dbReference type="Pfam" id="PF03447"/>
    </source>
</evidence>
<evidence type="ECO:0000313" key="15">
    <source>
        <dbReference type="Proteomes" id="UP000659388"/>
    </source>
</evidence>
<evidence type="ECO:0000256" key="5">
    <source>
        <dbReference type="ARBA" id="ARBA00013376"/>
    </source>
</evidence>
<comment type="catalytic activity">
    <reaction evidence="10">
        <text>L-homoserine + NADP(+) = L-aspartate 4-semialdehyde + NADPH + H(+)</text>
        <dbReference type="Rhea" id="RHEA:15761"/>
        <dbReference type="ChEBI" id="CHEBI:15378"/>
        <dbReference type="ChEBI" id="CHEBI:57476"/>
        <dbReference type="ChEBI" id="CHEBI:57783"/>
        <dbReference type="ChEBI" id="CHEBI:58349"/>
        <dbReference type="ChEBI" id="CHEBI:537519"/>
        <dbReference type="EC" id="1.1.1.3"/>
    </reaction>
</comment>
<evidence type="ECO:0000256" key="3">
    <source>
        <dbReference type="ARBA" id="ARBA00006753"/>
    </source>
</evidence>
<keyword evidence="9 10" id="KW-0486">Methionine biosynthesis</keyword>
<dbReference type="GO" id="GO:0050661">
    <property type="term" value="F:NADP binding"/>
    <property type="evidence" value="ECO:0007669"/>
    <property type="project" value="InterPro"/>
</dbReference>
<sequence length="404" mass="44662">MSKYKIGLFGFGCVGKGLYETLTTNNNLDVEISKICVKNKNKDRSPISSEKFTFSADEILNDDSINVVVELIDDAEAAYEIVTKSLKNGKAVVTANKKMVAEHLPELIALQKEYNTTLLYEGAVCGSIPVIRNLNDYYASEQITEVKGIFNGSSNYILTKLFQEGQSYDEALKEAQENGFAETDPTLDVGGFDPKFKLSIIIQHAFGISVSPEKIFNWGIQNISDEDIRFAKERDLKIKLVAKATSINDQLSLLVAPHYVDRENPLYHVENEFNCVLINGKYAQDQTLIGKGAGSLPTGLAVLADIASLTKEYTYSYSDSTLLSVEESLSEVYLRFDDIDGIDLSVFEEISEKFVGQHHGYVIGKISLTHLKAILKDTKGAANVIFTSGKSAEIELSKLTYSYA</sequence>
<evidence type="ECO:0000256" key="10">
    <source>
        <dbReference type="RuleBase" id="RU000579"/>
    </source>
</evidence>
<dbReference type="InterPro" id="IPR001342">
    <property type="entry name" value="HDH_cat"/>
</dbReference>
<keyword evidence="8 10" id="KW-0560">Oxidoreductase</keyword>
<evidence type="ECO:0000256" key="11">
    <source>
        <dbReference type="RuleBase" id="RU004171"/>
    </source>
</evidence>
<accession>A0A937F8D9</accession>
<feature type="domain" description="Homoserine dehydrogenase catalytic" evidence="12">
    <location>
        <begin position="129"/>
        <end position="306"/>
    </location>
</feature>
<comment type="pathway">
    <text evidence="2 10">Amino-acid biosynthesis; L-methionine biosynthesis via de novo pathway; L-homoserine from L-aspartate: step 3/3.</text>
</comment>
<evidence type="ECO:0000259" key="12">
    <source>
        <dbReference type="Pfam" id="PF00742"/>
    </source>
</evidence>
<evidence type="ECO:0000256" key="9">
    <source>
        <dbReference type="ARBA" id="ARBA00023167"/>
    </source>
</evidence>
<evidence type="ECO:0000256" key="1">
    <source>
        <dbReference type="ARBA" id="ARBA00005056"/>
    </source>
</evidence>
<dbReference type="GO" id="GO:0009086">
    <property type="term" value="P:methionine biosynthetic process"/>
    <property type="evidence" value="ECO:0007669"/>
    <property type="project" value="UniProtKB-KW"/>
</dbReference>
<evidence type="ECO:0000256" key="7">
    <source>
        <dbReference type="ARBA" id="ARBA00022697"/>
    </source>
</evidence>
<dbReference type="GO" id="GO:0004412">
    <property type="term" value="F:homoserine dehydrogenase activity"/>
    <property type="evidence" value="ECO:0007669"/>
    <property type="project" value="UniProtKB-EC"/>
</dbReference>
<reference evidence="14" key="1">
    <citation type="submission" date="2021-01" db="EMBL/GenBank/DDBJ databases">
        <title>Fulvivirga kasyanovii gen. nov., sp nov., a novel member of the phylum Bacteroidetes isolated from seawater in a mussel farm.</title>
        <authorList>
            <person name="Zhao L.-H."/>
            <person name="Wang Z.-J."/>
        </authorList>
    </citation>
    <scope>NUCLEOTIDE SEQUENCE</scope>
    <source>
        <strain evidence="14">2943</strain>
    </source>
</reference>
<dbReference type="SUPFAM" id="SSF51735">
    <property type="entry name" value="NAD(P)-binding Rossmann-fold domains"/>
    <property type="match status" value="1"/>
</dbReference>
<evidence type="ECO:0000256" key="4">
    <source>
        <dbReference type="ARBA" id="ARBA00013213"/>
    </source>
</evidence>
<comment type="caution">
    <text evidence="14">The sequence shown here is derived from an EMBL/GenBank/DDBJ whole genome shotgun (WGS) entry which is preliminary data.</text>
</comment>
<dbReference type="Gene3D" id="3.40.50.720">
    <property type="entry name" value="NAD(P)-binding Rossmann-like Domain"/>
    <property type="match status" value="1"/>
</dbReference>
<dbReference type="Pfam" id="PF03447">
    <property type="entry name" value="NAD_binding_3"/>
    <property type="match status" value="1"/>
</dbReference>
<dbReference type="GO" id="GO:0009088">
    <property type="term" value="P:threonine biosynthetic process"/>
    <property type="evidence" value="ECO:0007669"/>
    <property type="project" value="UniProtKB-KW"/>
</dbReference>
<dbReference type="Pfam" id="PF00742">
    <property type="entry name" value="Homoserine_dh"/>
    <property type="match status" value="1"/>
</dbReference>
<keyword evidence="10" id="KW-0521">NADP</keyword>
<dbReference type="SUPFAM" id="SSF55347">
    <property type="entry name" value="Glyceraldehyde-3-phosphate dehydrogenase-like, C-terminal domain"/>
    <property type="match status" value="1"/>
</dbReference>
<gene>
    <name evidence="14" type="ORF">JL102_12865</name>
</gene>
<proteinExistence type="inferred from homology"/>
<comment type="similarity">
    <text evidence="3 11">Belongs to the homoserine dehydrogenase family.</text>
</comment>
<dbReference type="PANTHER" id="PTHR43331">
    <property type="entry name" value="HOMOSERINE DEHYDROGENASE"/>
    <property type="match status" value="1"/>
</dbReference>
<dbReference type="Gene3D" id="3.30.360.10">
    <property type="entry name" value="Dihydrodipicolinate Reductase, domain 2"/>
    <property type="match status" value="1"/>
</dbReference>
<name>A0A937F8D9_9BACT</name>
<dbReference type="InterPro" id="IPR019811">
    <property type="entry name" value="HDH_CS"/>
</dbReference>
<dbReference type="EC" id="1.1.1.3" evidence="4 10"/>
<dbReference type="InterPro" id="IPR036291">
    <property type="entry name" value="NAD(P)-bd_dom_sf"/>
</dbReference>
<dbReference type="AlphaFoldDB" id="A0A937F8D9"/>
<dbReference type="InterPro" id="IPR005106">
    <property type="entry name" value="Asp/hSer_DH_NAD-bd"/>
</dbReference>
<keyword evidence="15" id="KW-1185">Reference proteome</keyword>
<dbReference type="PROSITE" id="PS01042">
    <property type="entry name" value="HOMOSER_DHGENASE"/>
    <property type="match status" value="1"/>
</dbReference>
<dbReference type="EMBL" id="JAESIY010000006">
    <property type="protein sequence ID" value="MBL3657031.1"/>
    <property type="molecule type" value="Genomic_DNA"/>
</dbReference>
<dbReference type="NCBIfam" id="NF004976">
    <property type="entry name" value="PRK06349.1"/>
    <property type="match status" value="1"/>
</dbReference>
<organism evidence="14 15">
    <name type="scientific">Fulvivirga sediminis</name>
    <dbReference type="NCBI Taxonomy" id="2803949"/>
    <lineage>
        <taxon>Bacteria</taxon>
        <taxon>Pseudomonadati</taxon>
        <taxon>Bacteroidota</taxon>
        <taxon>Cytophagia</taxon>
        <taxon>Cytophagales</taxon>
        <taxon>Fulvivirgaceae</taxon>
        <taxon>Fulvivirga</taxon>
    </lineage>
</organism>
<evidence type="ECO:0000256" key="6">
    <source>
        <dbReference type="ARBA" id="ARBA00022605"/>
    </source>
</evidence>
<comment type="pathway">
    <text evidence="1 10">Amino-acid biosynthesis; L-threonine biosynthesis; L-threonine from L-aspartate: step 3/5.</text>
</comment>
<keyword evidence="7 10" id="KW-0791">Threonine biosynthesis</keyword>